<dbReference type="GO" id="GO:0003700">
    <property type="term" value="F:DNA-binding transcription factor activity"/>
    <property type="evidence" value="ECO:0007669"/>
    <property type="project" value="InterPro"/>
</dbReference>
<accession>A0AAQ3QG61</accession>
<dbReference type="GO" id="GO:0046983">
    <property type="term" value="F:protein dimerization activity"/>
    <property type="evidence" value="ECO:0007669"/>
    <property type="project" value="InterPro"/>
</dbReference>
<keyword evidence="2 4" id="KW-0805">Transcription regulation</keyword>
<gene>
    <name evidence="8" type="ORF">Cni_G20395</name>
</gene>
<keyword evidence="9" id="KW-1185">Reference proteome</keyword>
<dbReference type="Gene3D" id="4.10.280.10">
    <property type="entry name" value="Helix-loop-helix DNA-binding domain"/>
    <property type="match status" value="1"/>
</dbReference>
<reference evidence="8 9" key="1">
    <citation type="submission" date="2023-10" db="EMBL/GenBank/DDBJ databases">
        <title>Chromosome-scale genome assembly provides insights into flower coloration mechanisms of Canna indica.</title>
        <authorList>
            <person name="Li C."/>
        </authorList>
    </citation>
    <scope>NUCLEOTIDE SEQUENCE [LARGE SCALE GENOMIC DNA]</scope>
    <source>
        <tissue evidence="8">Flower</tissue>
    </source>
</reference>
<evidence type="ECO:0000256" key="3">
    <source>
        <dbReference type="ARBA" id="ARBA00023163"/>
    </source>
</evidence>
<dbReference type="PROSITE" id="PS50888">
    <property type="entry name" value="BHLH"/>
    <property type="match status" value="1"/>
</dbReference>
<dbReference type="GO" id="GO:0005634">
    <property type="term" value="C:nucleus"/>
    <property type="evidence" value="ECO:0007669"/>
    <property type="project" value="UniProtKB-SubCell"/>
</dbReference>
<keyword evidence="5" id="KW-0175">Coiled coil</keyword>
<dbReference type="EMBL" id="CP136895">
    <property type="protein sequence ID" value="WOL11631.1"/>
    <property type="molecule type" value="Genomic_DNA"/>
</dbReference>
<organism evidence="8 9">
    <name type="scientific">Canna indica</name>
    <name type="common">Indian-shot</name>
    <dbReference type="NCBI Taxonomy" id="4628"/>
    <lineage>
        <taxon>Eukaryota</taxon>
        <taxon>Viridiplantae</taxon>
        <taxon>Streptophyta</taxon>
        <taxon>Embryophyta</taxon>
        <taxon>Tracheophyta</taxon>
        <taxon>Spermatophyta</taxon>
        <taxon>Magnoliopsida</taxon>
        <taxon>Liliopsida</taxon>
        <taxon>Zingiberales</taxon>
        <taxon>Cannaceae</taxon>
        <taxon>Canna</taxon>
    </lineage>
</organism>
<name>A0AAQ3QG61_9LILI</name>
<dbReference type="PANTHER" id="PTHR11514">
    <property type="entry name" value="MYC"/>
    <property type="match status" value="1"/>
</dbReference>
<dbReference type="Pfam" id="PF00010">
    <property type="entry name" value="HLH"/>
    <property type="match status" value="1"/>
</dbReference>
<feature type="domain" description="BHLH" evidence="7">
    <location>
        <begin position="46"/>
        <end position="95"/>
    </location>
</feature>
<dbReference type="InterPro" id="IPR045084">
    <property type="entry name" value="AIB/MYC-like"/>
</dbReference>
<dbReference type="SMART" id="SM00353">
    <property type="entry name" value="HLH"/>
    <property type="match status" value="1"/>
</dbReference>
<dbReference type="InterPro" id="IPR036638">
    <property type="entry name" value="HLH_DNA-bd_sf"/>
</dbReference>
<evidence type="ECO:0000313" key="8">
    <source>
        <dbReference type="EMBL" id="WOL11631.1"/>
    </source>
</evidence>
<dbReference type="SUPFAM" id="SSF47459">
    <property type="entry name" value="HLH, helix-loop-helix DNA-binding domain"/>
    <property type="match status" value="1"/>
</dbReference>
<feature type="coiled-coil region" evidence="5">
    <location>
        <begin position="92"/>
        <end position="119"/>
    </location>
</feature>
<evidence type="ECO:0000256" key="4">
    <source>
        <dbReference type="RuleBase" id="RU369104"/>
    </source>
</evidence>
<evidence type="ECO:0000259" key="7">
    <source>
        <dbReference type="PROSITE" id="PS50888"/>
    </source>
</evidence>
<evidence type="ECO:0000256" key="2">
    <source>
        <dbReference type="ARBA" id="ARBA00023015"/>
    </source>
</evidence>
<dbReference type="Proteomes" id="UP001327560">
    <property type="component" value="Chromosome 6"/>
</dbReference>
<evidence type="ECO:0000313" key="9">
    <source>
        <dbReference type="Proteomes" id="UP001327560"/>
    </source>
</evidence>
<dbReference type="AlphaFoldDB" id="A0AAQ3QG61"/>
<keyword evidence="3 4" id="KW-0804">Transcription</keyword>
<feature type="compositionally biased region" description="Low complexity" evidence="6">
    <location>
        <begin position="247"/>
        <end position="259"/>
    </location>
</feature>
<protein>
    <recommendedName>
        <fullName evidence="4">Transcription factor</fullName>
        <shortName evidence="4">bHLH transcription factor</shortName>
    </recommendedName>
    <alternativeName>
        <fullName evidence="4">Basic helix-loop-helix protein</fullName>
    </alternativeName>
</protein>
<comment type="similarity">
    <text evidence="1">Belongs to the bHLH protein family.</text>
</comment>
<dbReference type="InterPro" id="IPR011598">
    <property type="entry name" value="bHLH_dom"/>
</dbReference>
<keyword evidence="4" id="KW-0539">Nucleus</keyword>
<dbReference type="PANTHER" id="PTHR11514:SF43">
    <property type="entry name" value="TRANSCRIPTION FACTOR MYC2"/>
    <property type="match status" value="1"/>
</dbReference>
<sequence length="270" mass="29857">MTMVKIEDGSDINTSAEAREVTSSIIIDSAKRPKQQGRKAVAIGRSEPFDHVETERQRREKMNQCFCAIRSVVPNISKMDKASLLSYAVAYIVKLLYEVQSLESRNRELQVELGSLNVVNNSVADDKTHAALNRRRKPTAMNTDEWSQGEMEVELKVLDREAMMRVQCNRRWHPAVRLMAALQELDVEVCPKEIVLALFWKSGWCGEIIPQGDSPETRASEGNEAFPVPVKATSRTSDGGSHEGCPSTSATSKSSNAAAGCSSGYPKILK</sequence>
<evidence type="ECO:0000256" key="6">
    <source>
        <dbReference type="SAM" id="MobiDB-lite"/>
    </source>
</evidence>
<evidence type="ECO:0000256" key="5">
    <source>
        <dbReference type="SAM" id="Coils"/>
    </source>
</evidence>
<evidence type="ECO:0000256" key="1">
    <source>
        <dbReference type="ARBA" id="ARBA00005510"/>
    </source>
</evidence>
<comment type="subcellular location">
    <subcellularLocation>
        <location evidence="4">Nucleus</location>
    </subcellularLocation>
</comment>
<dbReference type="GO" id="GO:0000976">
    <property type="term" value="F:transcription cis-regulatory region binding"/>
    <property type="evidence" value="ECO:0007669"/>
    <property type="project" value="TreeGrafter"/>
</dbReference>
<proteinExistence type="inferred from homology"/>
<feature type="region of interest" description="Disordered" evidence="6">
    <location>
        <begin position="212"/>
        <end position="270"/>
    </location>
</feature>